<reference evidence="4" key="1">
    <citation type="submission" date="2017-09" db="EMBL/GenBank/DDBJ databases">
        <authorList>
            <person name="Feng G."/>
            <person name="Zhu H."/>
        </authorList>
    </citation>
    <scope>NUCLEOTIDE SEQUENCE [LARGE SCALE GENOMIC DNA]</scope>
    <source>
        <strain evidence="4">1PNM-20</strain>
    </source>
</reference>
<evidence type="ECO:0000256" key="2">
    <source>
        <dbReference type="SAM" id="Phobius"/>
    </source>
</evidence>
<evidence type="ECO:0000313" key="3">
    <source>
        <dbReference type="EMBL" id="PAX07426.1"/>
    </source>
</evidence>
<comment type="caution">
    <text evidence="3">The sequence shown here is derived from an EMBL/GenBank/DDBJ whole genome shotgun (WGS) entry which is preliminary data.</text>
</comment>
<evidence type="ECO:0000256" key="1">
    <source>
        <dbReference type="SAM" id="MobiDB-lite"/>
    </source>
</evidence>
<keyword evidence="4" id="KW-1185">Reference proteome</keyword>
<feature type="compositionally biased region" description="Low complexity" evidence="1">
    <location>
        <begin position="149"/>
        <end position="171"/>
    </location>
</feature>
<feature type="region of interest" description="Disordered" evidence="1">
    <location>
        <begin position="58"/>
        <end position="127"/>
    </location>
</feature>
<organism evidence="3 4">
    <name type="scientific">Sphingomonas lenta</name>
    <dbReference type="NCBI Taxonomy" id="1141887"/>
    <lineage>
        <taxon>Bacteria</taxon>
        <taxon>Pseudomonadati</taxon>
        <taxon>Pseudomonadota</taxon>
        <taxon>Alphaproteobacteria</taxon>
        <taxon>Sphingomonadales</taxon>
        <taxon>Sphingomonadaceae</taxon>
        <taxon>Sphingomonas</taxon>
    </lineage>
</organism>
<dbReference type="OrthoDB" id="9807941at2"/>
<keyword evidence="2" id="KW-0472">Membrane</keyword>
<dbReference type="Proteomes" id="UP000218151">
    <property type="component" value="Unassembled WGS sequence"/>
</dbReference>
<name>A0A2A2SDU3_9SPHN</name>
<feature type="transmembrane region" description="Helical" evidence="2">
    <location>
        <begin position="23"/>
        <end position="44"/>
    </location>
</feature>
<feature type="region of interest" description="Disordered" evidence="1">
    <location>
        <begin position="149"/>
        <end position="182"/>
    </location>
</feature>
<accession>A0A2A2SDU3</accession>
<dbReference type="EMBL" id="NSLI01000004">
    <property type="protein sequence ID" value="PAX07426.1"/>
    <property type="molecule type" value="Genomic_DNA"/>
</dbReference>
<sequence length="252" mass="25784">MTAVAAPEVEGTLTPPGTGTFTTIHFVLIALLAAAALLILIVGIRKARARRAAERRVQEEAAEAGVPPPPPAPAPTELRDAPIPPQSLDRSTIGIAPTPPANDDLVAPQPVGPAPTEPVADEAPPARPMQDERIAVGFPQSSTLRGALTAAPMDASPAAEAEPAPAQAGTPSPADGPVTQLKGLGPKVAARLAELGITTVGQIAALDADQAQALDGRLGPFAGRLHRDRWIEQARFLAAGDRAGFEAVFGKL</sequence>
<protein>
    <submittedName>
        <fullName evidence="3">Uncharacterized protein</fullName>
    </submittedName>
</protein>
<proteinExistence type="predicted"/>
<evidence type="ECO:0000313" key="4">
    <source>
        <dbReference type="Proteomes" id="UP000218151"/>
    </source>
</evidence>
<dbReference type="AlphaFoldDB" id="A0A2A2SDU3"/>
<keyword evidence="2" id="KW-1133">Transmembrane helix</keyword>
<dbReference type="Gene3D" id="1.10.150.20">
    <property type="entry name" value="5' to 3' exonuclease, C-terminal subdomain"/>
    <property type="match status" value="1"/>
</dbReference>
<gene>
    <name evidence="3" type="ORF">CKY28_14200</name>
</gene>
<keyword evidence="2" id="KW-0812">Transmembrane</keyword>